<gene>
    <name evidence="1" type="ORF">LPJ66_001099</name>
</gene>
<sequence>MFVDYMSFVVSAKWGVYILFVAAIFVVYRLAVAKWVSPLRHIPGPLLARMTGKRLEVYTVIGKMACIGRKDYETYGDIYVCAPNAVSITNPADIRMLLNNPLVPKAPYYRILRFTGIDNTVSTQDMELANSRRRQMGPYFNPTYLAKMEQIIMQRGILSIKHKWDQLIERSMDGAAEVNYSHDFLFASFDTIGTLIFGRQIRELRTNDVATAHWIDTTVTYIGVRSMLQLFPQIKIPLFEFPWERRYTTLSTYIDVSIDQRRQHLAELASTGREDKRPTDLLQAFIDAEDPESKVQMTHAQIHGECMLMMLAGADTVAHTISWAVHFLTLHPKFYARAVDEVRSGFDPGHTISYSECRAKLPFVEACLYESLRLAPVTGGMLPRVSPAGGLMIQGHFVPEGTFVFVNFASSNHHKKTWCRPYEFDPMRFLDDSEARHNVFTFSSGKRICPGRHLAWWEMLTVFANILKDYDWRLPADFAHLGPNVLDERGYPKQMESQQFIVVKPANAERDCRLIITKRQ</sequence>
<reference evidence="1" key="1">
    <citation type="submission" date="2022-07" db="EMBL/GenBank/DDBJ databases">
        <title>Phylogenomic reconstructions and comparative analyses of Kickxellomycotina fungi.</title>
        <authorList>
            <person name="Reynolds N.K."/>
            <person name="Stajich J.E."/>
            <person name="Barry K."/>
            <person name="Grigoriev I.V."/>
            <person name="Crous P."/>
            <person name="Smith M.E."/>
        </authorList>
    </citation>
    <scope>NUCLEOTIDE SEQUENCE</scope>
    <source>
        <strain evidence="1">Benny 63K</strain>
    </source>
</reference>
<protein>
    <submittedName>
        <fullName evidence="1">Uncharacterized protein</fullName>
    </submittedName>
</protein>
<proteinExistence type="predicted"/>
<keyword evidence="2" id="KW-1185">Reference proteome</keyword>
<accession>A0ACC1IU65</accession>
<dbReference type="Proteomes" id="UP001150581">
    <property type="component" value="Unassembled WGS sequence"/>
</dbReference>
<organism evidence="1 2">
    <name type="scientific">Kickxella alabastrina</name>
    <dbReference type="NCBI Taxonomy" id="61397"/>
    <lineage>
        <taxon>Eukaryota</taxon>
        <taxon>Fungi</taxon>
        <taxon>Fungi incertae sedis</taxon>
        <taxon>Zoopagomycota</taxon>
        <taxon>Kickxellomycotina</taxon>
        <taxon>Kickxellomycetes</taxon>
        <taxon>Kickxellales</taxon>
        <taxon>Kickxellaceae</taxon>
        <taxon>Kickxella</taxon>
    </lineage>
</organism>
<evidence type="ECO:0000313" key="1">
    <source>
        <dbReference type="EMBL" id="KAJ1900994.1"/>
    </source>
</evidence>
<dbReference type="EMBL" id="JANBPG010000050">
    <property type="protein sequence ID" value="KAJ1900994.1"/>
    <property type="molecule type" value="Genomic_DNA"/>
</dbReference>
<name>A0ACC1IU65_9FUNG</name>
<evidence type="ECO:0000313" key="2">
    <source>
        <dbReference type="Proteomes" id="UP001150581"/>
    </source>
</evidence>
<comment type="caution">
    <text evidence="1">The sequence shown here is derived from an EMBL/GenBank/DDBJ whole genome shotgun (WGS) entry which is preliminary data.</text>
</comment>